<protein>
    <submittedName>
        <fullName evidence="1">Uncharacterized protein</fullName>
    </submittedName>
</protein>
<keyword evidence="2" id="KW-1185">Reference proteome</keyword>
<gene>
    <name evidence="1" type="ORF">HPB47_001207</name>
</gene>
<sequence>MANGKVDIWLPRVPQGKTPGPSRARSPRRRTPSRRREAVPLPADVQAAAECWPLLDALEASPLGLPRALDVVLSEARPTAVVVDGVPTLALVQDVLLPEDILAQALREAGVPGLSALTGPTSGNSPDGSPRGIDAPPSVPDFSSNQSDVPGSSPSSGSWPSPDPDLVQDPLADEDDSLVDAALSILRWLQRNQPVPPDHDDDADSVSDDDSRRPAAFPLQSPPPIPPPPPSSPTVPFDFVPVLRDVFADDSSSGLGICFAIGNVVILTDTPATIYRRELWAVLFALLLEPPQTRVLTDNRAVYHALTKGRKGKGL</sequence>
<reference evidence="1 2" key="1">
    <citation type="journal article" date="2020" name="Cell">
        <title>Large-Scale Comparative Analyses of Tick Genomes Elucidate Their Genetic Diversity and Vector Capacities.</title>
        <authorList>
            <consortium name="Tick Genome and Microbiome Consortium (TIGMIC)"/>
            <person name="Jia N."/>
            <person name="Wang J."/>
            <person name="Shi W."/>
            <person name="Du L."/>
            <person name="Sun Y."/>
            <person name="Zhan W."/>
            <person name="Jiang J.F."/>
            <person name="Wang Q."/>
            <person name="Zhang B."/>
            <person name="Ji P."/>
            <person name="Bell-Sakyi L."/>
            <person name="Cui X.M."/>
            <person name="Yuan T.T."/>
            <person name="Jiang B.G."/>
            <person name="Yang W.F."/>
            <person name="Lam T.T."/>
            <person name="Chang Q.C."/>
            <person name="Ding S.J."/>
            <person name="Wang X.J."/>
            <person name="Zhu J.G."/>
            <person name="Ruan X.D."/>
            <person name="Zhao L."/>
            <person name="Wei J.T."/>
            <person name="Ye R.Z."/>
            <person name="Que T.C."/>
            <person name="Du C.H."/>
            <person name="Zhou Y.H."/>
            <person name="Cheng J.X."/>
            <person name="Dai P.F."/>
            <person name="Guo W.B."/>
            <person name="Han X.H."/>
            <person name="Huang E.J."/>
            <person name="Li L.F."/>
            <person name="Wei W."/>
            <person name="Gao Y.C."/>
            <person name="Liu J.Z."/>
            <person name="Shao H.Z."/>
            <person name="Wang X."/>
            <person name="Wang C.C."/>
            <person name="Yang T.C."/>
            <person name="Huo Q.B."/>
            <person name="Li W."/>
            <person name="Chen H.Y."/>
            <person name="Chen S.E."/>
            <person name="Zhou L.G."/>
            <person name="Ni X.B."/>
            <person name="Tian J.H."/>
            <person name="Sheng Y."/>
            <person name="Liu T."/>
            <person name="Pan Y.S."/>
            <person name="Xia L.Y."/>
            <person name="Li J."/>
            <person name="Zhao F."/>
            <person name="Cao W.C."/>
        </authorList>
    </citation>
    <scope>NUCLEOTIDE SEQUENCE [LARGE SCALE GENOMIC DNA]</scope>
    <source>
        <strain evidence="1">Iper-2018</strain>
    </source>
</reference>
<evidence type="ECO:0000313" key="1">
    <source>
        <dbReference type="EMBL" id="KAG0423003.1"/>
    </source>
</evidence>
<organism evidence="1 2">
    <name type="scientific">Ixodes persulcatus</name>
    <name type="common">Taiga tick</name>
    <dbReference type="NCBI Taxonomy" id="34615"/>
    <lineage>
        <taxon>Eukaryota</taxon>
        <taxon>Metazoa</taxon>
        <taxon>Ecdysozoa</taxon>
        <taxon>Arthropoda</taxon>
        <taxon>Chelicerata</taxon>
        <taxon>Arachnida</taxon>
        <taxon>Acari</taxon>
        <taxon>Parasitiformes</taxon>
        <taxon>Ixodida</taxon>
        <taxon>Ixodoidea</taxon>
        <taxon>Ixodidae</taxon>
        <taxon>Ixodinae</taxon>
        <taxon>Ixodes</taxon>
    </lineage>
</organism>
<dbReference type="Proteomes" id="UP000805193">
    <property type="component" value="Unassembled WGS sequence"/>
</dbReference>
<comment type="caution">
    <text evidence="1">The sequence shown here is derived from an EMBL/GenBank/DDBJ whole genome shotgun (WGS) entry which is preliminary data.</text>
</comment>
<proteinExistence type="predicted"/>
<evidence type="ECO:0000313" key="2">
    <source>
        <dbReference type="Proteomes" id="UP000805193"/>
    </source>
</evidence>
<name>A0AC60PPP4_IXOPE</name>
<accession>A0AC60PPP4</accession>
<dbReference type="EMBL" id="JABSTQ010010158">
    <property type="protein sequence ID" value="KAG0423003.1"/>
    <property type="molecule type" value="Genomic_DNA"/>
</dbReference>